<name>E3GX87_METFV</name>
<evidence type="ECO:0000259" key="2">
    <source>
        <dbReference type="Pfam" id="PF21763"/>
    </source>
</evidence>
<dbReference type="InterPro" id="IPR051673">
    <property type="entry name" value="SSDNA_exonuclease_RecJ"/>
</dbReference>
<dbReference type="InterPro" id="IPR053584">
    <property type="entry name" value="RecJ_exonuclease"/>
</dbReference>
<dbReference type="InterPro" id="IPR003156">
    <property type="entry name" value="DHHA1_dom"/>
</dbReference>
<evidence type="ECO:0000313" key="4">
    <source>
        <dbReference type="Proteomes" id="UP000002315"/>
    </source>
</evidence>
<accession>E3GX87</accession>
<reference evidence="3 4" key="1">
    <citation type="journal article" date="2010" name="Stand. Genomic Sci.">
        <title>Complete genome sequence of Methanothermus fervidus type strain (V24S).</title>
        <authorList>
            <person name="Anderson I."/>
            <person name="Djao O.D."/>
            <person name="Misra M."/>
            <person name="Chertkov O."/>
            <person name="Nolan M."/>
            <person name="Lucas S."/>
            <person name="Lapidus A."/>
            <person name="Del Rio T.G."/>
            <person name="Tice H."/>
            <person name="Cheng J.F."/>
            <person name="Tapia R."/>
            <person name="Han C."/>
            <person name="Goodwin L."/>
            <person name="Pitluck S."/>
            <person name="Liolios K."/>
            <person name="Ivanova N."/>
            <person name="Mavromatis K."/>
            <person name="Mikhailova N."/>
            <person name="Pati A."/>
            <person name="Brambilla E."/>
            <person name="Chen A."/>
            <person name="Palaniappan K."/>
            <person name="Land M."/>
            <person name="Hauser L."/>
            <person name="Chang Y.J."/>
            <person name="Jeffries C.D."/>
            <person name="Sikorski J."/>
            <person name="Spring S."/>
            <person name="Rohde M."/>
            <person name="Eichinger K."/>
            <person name="Huber H."/>
            <person name="Wirth R."/>
            <person name="Goker M."/>
            <person name="Detter J.C."/>
            <person name="Woyke T."/>
            <person name="Bristow J."/>
            <person name="Eisen J.A."/>
            <person name="Markowitz V."/>
            <person name="Hugenholtz P."/>
            <person name="Klenk H.P."/>
            <person name="Kyrpides N.C."/>
        </authorList>
    </citation>
    <scope>NUCLEOTIDE SEQUENCE [LARGE SCALE GENOMIC DNA]</scope>
    <source>
        <strain evidence="4">ATCC 43054 / DSM 2088 / JCM 10308 / V24 S</strain>
    </source>
</reference>
<protein>
    <submittedName>
        <fullName evidence="3">Phosphoesterase RecJ domain protein</fullName>
    </submittedName>
</protein>
<dbReference type="HOGENOM" id="CLU_042622_0_0_2"/>
<feature type="domain" description="DHHA1" evidence="1">
    <location>
        <begin position="351"/>
        <end position="447"/>
    </location>
</feature>
<keyword evidence="4" id="KW-1185">Reference proteome</keyword>
<dbReference type="Pfam" id="PF21763">
    <property type="entry name" value="DHH_CID"/>
    <property type="match status" value="1"/>
</dbReference>
<proteinExistence type="predicted"/>
<dbReference type="SUPFAM" id="SSF64182">
    <property type="entry name" value="DHH phosphoesterases"/>
    <property type="match status" value="1"/>
</dbReference>
<dbReference type="STRING" id="523846.Mfer_1296"/>
<dbReference type="PANTHER" id="PTHR30255:SF3">
    <property type="entry name" value="SINGLE-STRANDED-DNA-SPECIFIC EXONUCLEASE RECJ"/>
    <property type="match status" value="1"/>
</dbReference>
<dbReference type="NCBIfam" id="NF040701">
    <property type="entry name" value="RecJ_Meth"/>
    <property type="match status" value="1"/>
</dbReference>
<dbReference type="OrthoDB" id="36101at2157"/>
<dbReference type="AlphaFoldDB" id="E3GX87"/>
<dbReference type="Pfam" id="PF02272">
    <property type="entry name" value="DHHA1"/>
    <property type="match status" value="1"/>
</dbReference>
<dbReference type="PANTHER" id="PTHR30255">
    <property type="entry name" value="SINGLE-STRANDED-DNA-SPECIFIC EXONUCLEASE RECJ"/>
    <property type="match status" value="1"/>
</dbReference>
<dbReference type="GO" id="GO:0003676">
    <property type="term" value="F:nucleic acid binding"/>
    <property type="evidence" value="ECO:0007669"/>
    <property type="project" value="InterPro"/>
</dbReference>
<dbReference type="Gene3D" id="3.90.1640.30">
    <property type="match status" value="1"/>
</dbReference>
<dbReference type="InterPro" id="IPR048515">
    <property type="entry name" value="DHH_CID"/>
</dbReference>
<organism evidence="3 4">
    <name type="scientific">Methanothermus fervidus (strain ATCC 43054 / DSM 2088 / JCM 10308 / V24 S)</name>
    <dbReference type="NCBI Taxonomy" id="523846"/>
    <lineage>
        <taxon>Archaea</taxon>
        <taxon>Methanobacteriati</taxon>
        <taxon>Methanobacteriota</taxon>
        <taxon>Methanomada group</taxon>
        <taxon>Methanobacteria</taxon>
        <taxon>Methanobacteriales</taxon>
        <taxon>Methanothermaceae</taxon>
        <taxon>Methanothermus</taxon>
    </lineage>
</organism>
<dbReference type="Proteomes" id="UP000002315">
    <property type="component" value="Chromosome"/>
</dbReference>
<evidence type="ECO:0000259" key="1">
    <source>
        <dbReference type="Pfam" id="PF02272"/>
    </source>
</evidence>
<feature type="domain" description="DHH-CID" evidence="2">
    <location>
        <begin position="183"/>
        <end position="256"/>
    </location>
</feature>
<dbReference type="InterPro" id="IPR038763">
    <property type="entry name" value="DHH_sf"/>
</dbReference>
<gene>
    <name evidence="3" type="ordered locus">Mfer_1296</name>
</gene>
<dbReference type="KEGG" id="mfv:Mfer_1296"/>
<dbReference type="Gene3D" id="3.10.310.30">
    <property type="match status" value="1"/>
</dbReference>
<dbReference type="EMBL" id="CP002278">
    <property type="protein sequence ID" value="ADP78082.1"/>
    <property type="molecule type" value="Genomic_DNA"/>
</dbReference>
<sequence length="455" mass="51863">MKSELLHKFLHAKKVIEEAENVNIYTHIDCDGICAGAILSYLMEELGKDYKIEFINIDEIDGVDMDSDLTIFSDLGSGQELEEKGKILILDHHPPIRKPKDDKNFIEINPMFYGIDGSTEISGGGLAYLLSKTFNLKELSWIGVLSAIGDMQNSIGQLRGLNRYILNDSISLKLLKVSKDLTIYGRQTRPIHIALSYFNDVKLPITNNKTECILLLKKLKIPRKDGEKWRTLSDLNGEEKKKLFIELIKMLNKEVPRKYSKYLPKLISGEVYDFLPEERYSLLRDLTEFSTAINACSRNKKFDIALKILKGERGNTLKKLEKILREHRRYLAKSVKSVRYAISQEKNLQYFIDDIKPEAIGSVANLALSYGDWRKPILGLTYVDENYVKVSLRCSRLFYFKNIHFGKLIKKISEKVGGNGGGHAVACGAYIPQDREADFIDLFDQILDNKLGVPI</sequence>
<evidence type="ECO:0000313" key="3">
    <source>
        <dbReference type="EMBL" id="ADP78082.1"/>
    </source>
</evidence>